<name>L7MAG7_RHIPC</name>
<accession>L7MAG7</accession>
<feature type="signal peptide" evidence="1">
    <location>
        <begin position="1"/>
        <end position="23"/>
    </location>
</feature>
<dbReference type="AlphaFoldDB" id="L7MAG7"/>
<dbReference type="EMBL" id="GACK01004157">
    <property type="protein sequence ID" value="JAA60877.1"/>
    <property type="molecule type" value="mRNA"/>
</dbReference>
<organism evidence="2">
    <name type="scientific">Rhipicephalus pulchellus</name>
    <name type="common">Yellow backed tick</name>
    <name type="synonym">Dermacentor pulchellus</name>
    <dbReference type="NCBI Taxonomy" id="72859"/>
    <lineage>
        <taxon>Eukaryota</taxon>
        <taxon>Metazoa</taxon>
        <taxon>Ecdysozoa</taxon>
        <taxon>Arthropoda</taxon>
        <taxon>Chelicerata</taxon>
        <taxon>Arachnida</taxon>
        <taxon>Acari</taxon>
        <taxon>Parasitiformes</taxon>
        <taxon>Ixodida</taxon>
        <taxon>Ixodoidea</taxon>
        <taxon>Ixodidae</taxon>
        <taxon>Rhipicephalinae</taxon>
        <taxon>Rhipicephalus</taxon>
        <taxon>Rhipicephalus</taxon>
    </lineage>
</organism>
<feature type="chain" id="PRO_5003981494" evidence="1">
    <location>
        <begin position="24"/>
        <end position="93"/>
    </location>
</feature>
<proteinExistence type="evidence at transcript level"/>
<protein>
    <submittedName>
        <fullName evidence="2">Putative 8.9 kDa family member</fullName>
    </submittedName>
</protein>
<reference evidence="2" key="2">
    <citation type="journal article" date="2015" name="J. Proteomics">
        <title>Sexual differences in the sialomes of the zebra tick, Rhipicephalus pulchellus.</title>
        <authorList>
            <person name="Tan A.W."/>
            <person name="Francischetti I.M."/>
            <person name="Slovak M."/>
            <person name="Kini R.M."/>
            <person name="Ribeiro J.M."/>
        </authorList>
    </citation>
    <scope>NUCLEOTIDE SEQUENCE</scope>
    <source>
        <tissue evidence="2">Salivary gland</tissue>
    </source>
</reference>
<evidence type="ECO:0000256" key="1">
    <source>
        <dbReference type="SAM" id="SignalP"/>
    </source>
</evidence>
<evidence type="ECO:0000313" key="2">
    <source>
        <dbReference type="EMBL" id="JAA60877.1"/>
    </source>
</evidence>
<keyword evidence="1" id="KW-0732">Signal</keyword>
<sequence length="93" mass="10466">MTKLRTCLLVFITLILARTSCQAFLREPITYKDGKCHYLGKSYKHGEDIPLEQPCATLTCHMKNSSLGVCDLAIGAPSCAENWRQIHRARSQL</sequence>
<reference evidence="2" key="1">
    <citation type="submission" date="2012-11" db="EMBL/GenBank/DDBJ databases">
        <authorList>
            <person name="Lucero-Rivera Y.E."/>
            <person name="Tovar-Ramirez D."/>
        </authorList>
    </citation>
    <scope>NUCLEOTIDE SEQUENCE</scope>
    <source>
        <tissue evidence="2">Salivary gland</tissue>
    </source>
</reference>